<dbReference type="GO" id="GO:0031398">
    <property type="term" value="P:positive regulation of protein ubiquitination"/>
    <property type="evidence" value="ECO:0007669"/>
    <property type="project" value="TreeGrafter"/>
</dbReference>
<evidence type="ECO:0000313" key="10">
    <source>
        <dbReference type="Ensembl" id="ENSPSTP00000017780.1"/>
    </source>
</evidence>
<dbReference type="SUPFAM" id="SSF57924">
    <property type="entry name" value="Inhibitor of apoptosis (IAP) repeat"/>
    <property type="match status" value="1"/>
</dbReference>
<protein>
    <recommendedName>
        <fullName evidence="3">RING-type E3 ubiquitin transferase</fullName>
        <ecNumber evidence="3">2.3.2.27</ecNumber>
    </recommendedName>
</protein>
<evidence type="ECO:0000256" key="8">
    <source>
        <dbReference type="ARBA" id="ARBA00022737"/>
    </source>
</evidence>
<dbReference type="Gene3D" id="1.10.1170.10">
    <property type="entry name" value="Inhibitor Of Apoptosis Protein (2mihbC-IAP-1), Chain A"/>
    <property type="match status" value="1"/>
</dbReference>
<dbReference type="GO" id="GO:0005737">
    <property type="term" value="C:cytoplasm"/>
    <property type="evidence" value="ECO:0007669"/>
    <property type="project" value="UniProtKB-SubCell"/>
</dbReference>
<proteinExistence type="predicted"/>
<dbReference type="Pfam" id="PF00653">
    <property type="entry name" value="BIR"/>
    <property type="match status" value="1"/>
</dbReference>
<evidence type="ECO:0000256" key="4">
    <source>
        <dbReference type="ARBA" id="ARBA00022490"/>
    </source>
</evidence>
<evidence type="ECO:0000313" key="11">
    <source>
        <dbReference type="Proteomes" id="UP000694428"/>
    </source>
</evidence>
<sequence length="133" mass="15289">VMLHTLPWAQEHYRLGTFVEFPRDCPVSALALARAGFVYTGEGDKVKCFSCHVTVEGWELGDSAIDRHKNLSPDLEHRNEFFLPAKTLLTYLSQWQFLKLMVFKNEVLSSLRSKEQLRSSEASEQDSMGYMPF</sequence>
<dbReference type="GO" id="GO:0005634">
    <property type="term" value="C:nucleus"/>
    <property type="evidence" value="ECO:0007669"/>
    <property type="project" value="TreeGrafter"/>
</dbReference>
<dbReference type="EC" id="2.3.2.27" evidence="3"/>
<evidence type="ECO:0000256" key="6">
    <source>
        <dbReference type="ARBA" id="ARBA00022687"/>
    </source>
</evidence>
<comment type="catalytic activity">
    <reaction evidence="1">
        <text>S-ubiquitinyl-[E2 ubiquitin-conjugating enzyme]-L-cysteine + [acceptor protein]-L-lysine = [E2 ubiquitin-conjugating enzyme]-L-cysteine + N(6)-ubiquitinyl-[acceptor protein]-L-lysine.</text>
        <dbReference type="EC" id="2.3.2.27"/>
    </reaction>
</comment>
<evidence type="ECO:0000256" key="9">
    <source>
        <dbReference type="ARBA" id="ARBA00022786"/>
    </source>
</evidence>
<reference evidence="10" key="2">
    <citation type="submission" date="2025-09" db="UniProtKB">
        <authorList>
            <consortium name="Ensembl"/>
        </authorList>
    </citation>
    <scope>IDENTIFICATION</scope>
</reference>
<organism evidence="10 11">
    <name type="scientific">Pavo cristatus</name>
    <name type="common">Indian peafowl</name>
    <name type="synonym">Blue peafowl</name>
    <dbReference type="NCBI Taxonomy" id="9049"/>
    <lineage>
        <taxon>Eukaryota</taxon>
        <taxon>Metazoa</taxon>
        <taxon>Chordata</taxon>
        <taxon>Craniata</taxon>
        <taxon>Vertebrata</taxon>
        <taxon>Euteleostomi</taxon>
        <taxon>Archelosauria</taxon>
        <taxon>Archosauria</taxon>
        <taxon>Dinosauria</taxon>
        <taxon>Saurischia</taxon>
        <taxon>Theropoda</taxon>
        <taxon>Coelurosauria</taxon>
        <taxon>Aves</taxon>
        <taxon>Neognathae</taxon>
        <taxon>Galloanserae</taxon>
        <taxon>Galliformes</taxon>
        <taxon>Phasianidae</taxon>
        <taxon>Phasianinae</taxon>
        <taxon>Pavo</taxon>
    </lineage>
</organism>
<evidence type="ECO:0000256" key="3">
    <source>
        <dbReference type="ARBA" id="ARBA00012483"/>
    </source>
</evidence>
<dbReference type="GO" id="GO:0061630">
    <property type="term" value="F:ubiquitin protein ligase activity"/>
    <property type="evidence" value="ECO:0007669"/>
    <property type="project" value="UniProtKB-EC"/>
</dbReference>
<dbReference type="GO" id="GO:0006915">
    <property type="term" value="P:apoptotic process"/>
    <property type="evidence" value="ECO:0007669"/>
    <property type="project" value="UniProtKB-KW"/>
</dbReference>
<evidence type="ECO:0000256" key="1">
    <source>
        <dbReference type="ARBA" id="ARBA00000900"/>
    </source>
</evidence>
<dbReference type="GO" id="GO:0043066">
    <property type="term" value="P:negative regulation of apoptotic process"/>
    <property type="evidence" value="ECO:0007669"/>
    <property type="project" value="TreeGrafter"/>
</dbReference>
<keyword evidence="6" id="KW-0879">Wnt signaling pathway</keyword>
<dbReference type="GO" id="GO:0051726">
    <property type="term" value="P:regulation of cell cycle"/>
    <property type="evidence" value="ECO:0007669"/>
    <property type="project" value="TreeGrafter"/>
</dbReference>
<dbReference type="AlphaFoldDB" id="A0A8C9FLU8"/>
<dbReference type="PANTHER" id="PTHR10044">
    <property type="entry name" value="INHIBITOR OF APOPTOSIS"/>
    <property type="match status" value="1"/>
</dbReference>
<dbReference type="GO" id="GO:0016055">
    <property type="term" value="P:Wnt signaling pathway"/>
    <property type="evidence" value="ECO:0007669"/>
    <property type="project" value="UniProtKB-KW"/>
</dbReference>
<reference evidence="10" key="1">
    <citation type="submission" date="2025-08" db="UniProtKB">
        <authorList>
            <consortium name="Ensembl"/>
        </authorList>
    </citation>
    <scope>IDENTIFICATION</scope>
</reference>
<evidence type="ECO:0000256" key="5">
    <source>
        <dbReference type="ARBA" id="ARBA00022679"/>
    </source>
</evidence>
<dbReference type="InterPro" id="IPR001370">
    <property type="entry name" value="BIR_rpt"/>
</dbReference>
<dbReference type="Proteomes" id="UP000694428">
    <property type="component" value="Unplaced"/>
</dbReference>
<keyword evidence="4" id="KW-0963">Cytoplasm</keyword>
<keyword evidence="11" id="KW-1185">Reference proteome</keyword>
<dbReference type="Ensembl" id="ENSPSTT00000018639.1">
    <property type="protein sequence ID" value="ENSPSTP00000017780.1"/>
    <property type="gene ID" value="ENSPSTG00000012730.1"/>
</dbReference>
<dbReference type="GO" id="GO:0043027">
    <property type="term" value="F:cysteine-type endopeptidase inhibitor activity involved in apoptotic process"/>
    <property type="evidence" value="ECO:0007669"/>
    <property type="project" value="TreeGrafter"/>
</dbReference>
<dbReference type="PROSITE" id="PS50143">
    <property type="entry name" value="BIR_REPEAT_2"/>
    <property type="match status" value="1"/>
</dbReference>
<evidence type="ECO:0000256" key="2">
    <source>
        <dbReference type="ARBA" id="ARBA00004496"/>
    </source>
</evidence>
<keyword evidence="9" id="KW-0833">Ubl conjugation pathway</keyword>
<dbReference type="CDD" id="cd00022">
    <property type="entry name" value="BIR"/>
    <property type="match status" value="1"/>
</dbReference>
<dbReference type="GO" id="GO:0090263">
    <property type="term" value="P:positive regulation of canonical Wnt signaling pathway"/>
    <property type="evidence" value="ECO:0007669"/>
    <property type="project" value="TreeGrafter"/>
</dbReference>
<dbReference type="SMART" id="SM00238">
    <property type="entry name" value="BIR"/>
    <property type="match status" value="1"/>
</dbReference>
<name>A0A8C9FLU8_PAVCR</name>
<keyword evidence="5" id="KW-0808">Transferase</keyword>
<dbReference type="InterPro" id="IPR050784">
    <property type="entry name" value="IAP"/>
</dbReference>
<accession>A0A8C9FLU8</accession>
<keyword evidence="8" id="KW-0677">Repeat</keyword>
<comment type="subcellular location">
    <subcellularLocation>
        <location evidence="2">Cytoplasm</location>
    </subcellularLocation>
</comment>
<dbReference type="PANTHER" id="PTHR10044:SF115">
    <property type="entry name" value="E3 UBIQUITIN-PROTEIN LIGASE XIAP"/>
    <property type="match status" value="1"/>
</dbReference>
<evidence type="ECO:0000256" key="7">
    <source>
        <dbReference type="ARBA" id="ARBA00022703"/>
    </source>
</evidence>
<keyword evidence="7" id="KW-0053">Apoptosis</keyword>